<evidence type="ECO:0000313" key="2">
    <source>
        <dbReference type="Proteomes" id="UP001203761"/>
    </source>
</evidence>
<dbReference type="RefSeq" id="WP_249738488.1">
    <property type="nucleotide sequence ID" value="NZ_JAKNCJ010000013.1"/>
</dbReference>
<protein>
    <recommendedName>
        <fullName evidence="3">Site-specific recombinase XerD</fullName>
    </recommendedName>
</protein>
<sequence length="662" mass="72944">MTIPRGTPQPDGVFGLRVAAALAVKGVIAPEQVVIDAAEKIVRAGARNGALRLLTSEQFDPHELHAETLREVQMLLASLARDGATGIGLPLCPSCRTRKVVKARNEHGERECFRCTQRRSYGECAQCLRMKKLTAINADGQRVCQRCGPEGIPTFACESCGKTVTTVGRVDGRRVCLNCLPPRLRRCVSCGQQKKIAATILHGPHCFACHNRILRNAAPCPGCGQKRILAFLSEDDHPCCAACAGQPPRYACRRCGSEEHNYGRLCGKCVLSDRCDDILTGPDGEFLPPMQALRDYLLAQPRPAQVIKWLRMEPSTDLLRDIASGRASIDAVLDTPRPSKPLIYLRTLLLDAGALPRDTAATRQLMAWAAQTISEAPAEHHQMLRTYTRWVLLRRASRNDSGDIPIGAARHVKASLRGLVAFLTWIEEQQTPLASLTQAQIEEFITLRTARRWLPQFLAWAAERDITPDLGIATLPRREPTISTSEEQLEHVIRILATDRTIALDARLASLLIAVYGLPASKVLLLRRNQLRDRDASLDLLIGDRPLALSDPIAILAREQLDLLAEPTPDGWLFPGLRPGQPRDPQYLNRRLRPFGVSISELQNIARFRLAGAVPAKVLADMLDFSVATFENYARLSGSTRGDYPALRGTAPAALRKGPKIQ</sequence>
<keyword evidence="2" id="KW-1185">Reference proteome</keyword>
<dbReference type="EMBL" id="JAKNCJ010000013">
    <property type="protein sequence ID" value="MCL6424411.1"/>
    <property type="molecule type" value="Genomic_DNA"/>
</dbReference>
<organism evidence="1 2">
    <name type="scientific">Brachybacterium equifaecis</name>
    <dbReference type="NCBI Taxonomy" id="2910770"/>
    <lineage>
        <taxon>Bacteria</taxon>
        <taxon>Bacillati</taxon>
        <taxon>Actinomycetota</taxon>
        <taxon>Actinomycetes</taxon>
        <taxon>Micrococcales</taxon>
        <taxon>Dermabacteraceae</taxon>
        <taxon>Brachybacterium</taxon>
    </lineage>
</organism>
<dbReference type="SUPFAM" id="SSF56349">
    <property type="entry name" value="DNA breaking-rejoining enzymes"/>
    <property type="match status" value="1"/>
</dbReference>
<reference evidence="1" key="1">
    <citation type="submission" date="2022-02" db="EMBL/GenBank/DDBJ databases">
        <authorList>
            <person name="Lee M."/>
            <person name="Kim S.-J."/>
            <person name="Jung M.-Y."/>
        </authorList>
    </citation>
    <scope>NUCLEOTIDE SEQUENCE</scope>
    <source>
        <strain evidence="1">JHP9</strain>
    </source>
</reference>
<dbReference type="InterPro" id="IPR036280">
    <property type="entry name" value="Multihaem_cyt_sf"/>
</dbReference>
<comment type="caution">
    <text evidence="1">The sequence shown here is derived from an EMBL/GenBank/DDBJ whole genome shotgun (WGS) entry which is preliminary data.</text>
</comment>
<evidence type="ECO:0008006" key="3">
    <source>
        <dbReference type="Google" id="ProtNLM"/>
    </source>
</evidence>
<accession>A0ABT0R391</accession>
<name>A0ABT0R391_9MICO</name>
<dbReference type="InterPro" id="IPR011010">
    <property type="entry name" value="DNA_brk_join_enz"/>
</dbReference>
<dbReference type="Proteomes" id="UP001203761">
    <property type="component" value="Unassembled WGS sequence"/>
</dbReference>
<dbReference type="SUPFAM" id="SSF48695">
    <property type="entry name" value="Multiheme cytochromes"/>
    <property type="match status" value="1"/>
</dbReference>
<proteinExistence type="predicted"/>
<gene>
    <name evidence="1" type="ORF">Bequi_13660</name>
</gene>
<evidence type="ECO:0000313" key="1">
    <source>
        <dbReference type="EMBL" id="MCL6424411.1"/>
    </source>
</evidence>